<dbReference type="PANTHER" id="PTHR15427">
    <property type="entry name" value="EMILIN ELASTIN MICROFIBRIL INTERFACE-LOCATED PROTEIN ELASTIN MICROFIBRIL INTERFACER"/>
    <property type="match status" value="1"/>
</dbReference>
<dbReference type="SUPFAM" id="SSF49842">
    <property type="entry name" value="TNF-like"/>
    <property type="match status" value="1"/>
</dbReference>
<sequence>GERDVKKHVSLMFGNCFNVYKVAYKMVTEMEWKCCHGYSGEDCNDGPTGGSGTQISTTRPRPRPGQGRGDSERVRQLEEKIQGLNKNLHDMQTTLRTMSERFQEEMNKPGSNSGGTGGRNPADAAQPEIKETIHSIQTKLDQLDNRTQAHDKTLVSINNHLVNGKGNELEGGGGRLNTLKEEILKELERRVSLSCSSCQVGVEDLRRQQQEDRERIRALEKQLSTMDARYRQSLDGLRREVVRLQGCCDTVNDLKNRITNAEHKITSASENFDVIQNRLDKELGGGGGGRTDNNGNGGFGRGSGGIGGGSQDVVVTEDRLDGRLRDLERRVNNTVQRTEESCSYMENDLKDYFHRELGDLRTVFLDRFDDQAYRIADVELDVGLVKDRVTDQDKRLARVENTTSLLTRRMEECGWTGGETDDTTEKSLEWRVVANEDQIHRFNTRLKDLSVSGDSLLDKVLDLSHDVRKIKALTGDHGEHFNRIVTEIEMLGQDCELCGRVEDELRKLKNHSQHALERLQNQIHILQSGGDSGPGHCSQLCSDLQEEVGRLRDDVERCTGQCKISPDTPTGTGTGAGGGLDRERPLDGHSVFGGTVNNNHLKALQGELSDVILTFSSINDTLKGLEHTVHKHGSVITDLGNTKDKIISELDKIQQEVNEHIEDNHRRLDRVDQDVRRFESTLLLEMGDCKKSGDGLEKRLTKLEGVCGRLDGVSDSLHKIKDGLNSHVSGLWSCVNNLNSTVIHHGGMIDVIQNNQDDIHGEMKNINSILNHLTRDLKSLSEQDLTGLPGPPGPQGERGYNGLPGPKGPPGPPGRQGEHGPRGAPGLPGADAHVQKLSFSAALSVPMERAGTIIFDKIFVNEGDFYDPRTGVFTAPVDGRYFFSAILTGHKNEKIEAVLSKSNYGMARVDSGGYQPEGLENNPVAEAKTPPGSLAVFNIILPLQARDTVCIDLVMGKLAHSVEPLTIFNGILLYEDM</sequence>
<evidence type="ECO:0000256" key="8">
    <source>
        <dbReference type="SAM" id="MobiDB-lite"/>
    </source>
</evidence>
<feature type="coiled-coil region" evidence="7">
    <location>
        <begin position="636"/>
        <end position="663"/>
    </location>
</feature>
<dbReference type="AlphaFoldDB" id="A0A667ZY94"/>
<reference evidence="11" key="1">
    <citation type="submission" date="2019-06" db="EMBL/GenBank/DDBJ databases">
        <authorList>
            <consortium name="Wellcome Sanger Institute Data Sharing"/>
        </authorList>
    </citation>
    <scope>NUCLEOTIDE SEQUENCE [LARGE SCALE GENOMIC DNA]</scope>
</reference>
<keyword evidence="5 7" id="KW-0175">Coiled coil</keyword>
<feature type="region of interest" description="Disordered" evidence="8">
    <location>
        <begin position="283"/>
        <end position="311"/>
    </location>
</feature>
<feature type="region of interest" description="Disordered" evidence="8">
    <location>
        <begin position="560"/>
        <end position="582"/>
    </location>
</feature>
<feature type="coiled-coil region" evidence="7">
    <location>
        <begin position="74"/>
        <end position="101"/>
    </location>
</feature>
<dbReference type="InterPro" id="IPR011489">
    <property type="entry name" value="EMI_domain"/>
</dbReference>
<feature type="region of interest" description="Disordered" evidence="8">
    <location>
        <begin position="104"/>
        <end position="124"/>
    </location>
</feature>
<evidence type="ECO:0000313" key="12">
    <source>
        <dbReference type="Proteomes" id="UP000472263"/>
    </source>
</evidence>
<keyword evidence="3" id="KW-0272">Extracellular matrix</keyword>
<dbReference type="PANTHER" id="PTHR15427:SF1">
    <property type="entry name" value="EMILIN-1"/>
    <property type="match status" value="1"/>
</dbReference>
<feature type="domain" description="C1q" evidence="9">
    <location>
        <begin position="832"/>
        <end position="977"/>
    </location>
</feature>
<evidence type="ECO:0000256" key="7">
    <source>
        <dbReference type="SAM" id="Coils"/>
    </source>
</evidence>
<evidence type="ECO:0000256" key="2">
    <source>
        <dbReference type="ARBA" id="ARBA00022525"/>
    </source>
</evidence>
<protein>
    <submittedName>
        <fullName evidence="11">Elastin microfibril interfacer 1</fullName>
    </submittedName>
</protein>
<name>A0A667ZY94_9TELE</name>
<evidence type="ECO:0000256" key="4">
    <source>
        <dbReference type="ARBA" id="ARBA00022729"/>
    </source>
</evidence>
<evidence type="ECO:0000256" key="5">
    <source>
        <dbReference type="ARBA" id="ARBA00023054"/>
    </source>
</evidence>
<feature type="domain" description="EMI" evidence="10">
    <location>
        <begin position="1"/>
        <end position="45"/>
    </location>
</feature>
<dbReference type="Pfam" id="PF00386">
    <property type="entry name" value="C1q"/>
    <property type="match status" value="1"/>
</dbReference>
<dbReference type="InterPro" id="IPR050392">
    <property type="entry name" value="Collagen/C1q_domain"/>
</dbReference>
<dbReference type="InterPro" id="IPR008160">
    <property type="entry name" value="Collagen"/>
</dbReference>
<reference evidence="11" key="2">
    <citation type="submission" date="2025-08" db="UniProtKB">
        <authorList>
            <consortium name="Ensembl"/>
        </authorList>
    </citation>
    <scope>IDENTIFICATION</scope>
</reference>
<keyword evidence="2" id="KW-0964">Secreted</keyword>
<dbReference type="InterPro" id="IPR008983">
    <property type="entry name" value="Tumour_necrosis_fac-like_dom"/>
</dbReference>
<feature type="region of interest" description="Disordered" evidence="8">
    <location>
        <begin position="43"/>
        <end position="73"/>
    </location>
</feature>
<evidence type="ECO:0000259" key="9">
    <source>
        <dbReference type="PROSITE" id="PS50871"/>
    </source>
</evidence>
<dbReference type="Gene3D" id="2.60.120.40">
    <property type="match status" value="1"/>
</dbReference>
<dbReference type="GeneTree" id="ENSGT01030000234633"/>
<dbReference type="PROSITE" id="PS50871">
    <property type="entry name" value="C1Q"/>
    <property type="match status" value="1"/>
</dbReference>
<keyword evidence="6" id="KW-1015">Disulfide bond</keyword>
<dbReference type="FunFam" id="2.60.120.40:FF:000010">
    <property type="entry name" value="EMILIN-1 protein"/>
    <property type="match status" value="1"/>
</dbReference>
<dbReference type="Proteomes" id="UP000472263">
    <property type="component" value="Chromosome 3"/>
</dbReference>
<dbReference type="Ensembl" id="ENSMMDT00005041410.1">
    <property type="protein sequence ID" value="ENSMMDP00005040579.1"/>
    <property type="gene ID" value="ENSMMDG00005018772.1"/>
</dbReference>
<reference evidence="11" key="3">
    <citation type="submission" date="2025-09" db="UniProtKB">
        <authorList>
            <consortium name="Ensembl"/>
        </authorList>
    </citation>
    <scope>IDENTIFICATION</scope>
</reference>
<feature type="coiled-coil region" evidence="7">
    <location>
        <begin position="202"/>
        <end position="271"/>
    </location>
</feature>
<dbReference type="Pfam" id="PF01391">
    <property type="entry name" value="Collagen"/>
    <property type="match status" value="1"/>
</dbReference>
<evidence type="ECO:0000313" key="11">
    <source>
        <dbReference type="Ensembl" id="ENSMMDP00005040579.1"/>
    </source>
</evidence>
<dbReference type="PRINTS" id="PR00007">
    <property type="entry name" value="COMPLEMNTC1Q"/>
</dbReference>
<proteinExistence type="predicted"/>
<evidence type="ECO:0000256" key="6">
    <source>
        <dbReference type="ARBA" id="ARBA00023157"/>
    </source>
</evidence>
<evidence type="ECO:0000256" key="1">
    <source>
        <dbReference type="ARBA" id="ARBA00004498"/>
    </source>
</evidence>
<evidence type="ECO:0000259" key="10">
    <source>
        <dbReference type="PROSITE" id="PS51041"/>
    </source>
</evidence>
<dbReference type="Pfam" id="PF07546">
    <property type="entry name" value="EMI"/>
    <property type="match status" value="1"/>
</dbReference>
<dbReference type="PROSITE" id="PS51041">
    <property type="entry name" value="EMI"/>
    <property type="match status" value="1"/>
</dbReference>
<keyword evidence="4" id="KW-0732">Signal</keyword>
<organism evidence="11 12">
    <name type="scientific">Myripristis murdjan</name>
    <name type="common">pinecone soldierfish</name>
    <dbReference type="NCBI Taxonomy" id="586833"/>
    <lineage>
        <taxon>Eukaryota</taxon>
        <taxon>Metazoa</taxon>
        <taxon>Chordata</taxon>
        <taxon>Craniata</taxon>
        <taxon>Vertebrata</taxon>
        <taxon>Euteleostomi</taxon>
        <taxon>Actinopterygii</taxon>
        <taxon>Neopterygii</taxon>
        <taxon>Teleostei</taxon>
        <taxon>Neoteleostei</taxon>
        <taxon>Acanthomorphata</taxon>
        <taxon>Holocentriformes</taxon>
        <taxon>Holocentridae</taxon>
        <taxon>Myripristis</taxon>
    </lineage>
</organism>
<accession>A0A667ZY94</accession>
<keyword evidence="12" id="KW-1185">Reference proteome</keyword>
<feature type="region of interest" description="Disordered" evidence="8">
    <location>
        <begin position="782"/>
        <end position="831"/>
    </location>
</feature>
<dbReference type="InterPro" id="IPR001073">
    <property type="entry name" value="C1q_dom"/>
</dbReference>
<evidence type="ECO:0000256" key="3">
    <source>
        <dbReference type="ARBA" id="ARBA00022530"/>
    </source>
</evidence>
<comment type="subcellular location">
    <subcellularLocation>
        <location evidence="1">Secreted</location>
        <location evidence="1">Extracellular space</location>
        <location evidence="1">Extracellular matrix</location>
    </subcellularLocation>
</comment>
<feature type="compositionally biased region" description="Gly residues" evidence="8">
    <location>
        <begin position="284"/>
        <end position="310"/>
    </location>
</feature>
<dbReference type="SMART" id="SM00110">
    <property type="entry name" value="C1Q"/>
    <property type="match status" value="1"/>
</dbReference>
<gene>
    <name evidence="11" type="primary">EMILIN1</name>
    <name evidence="11" type="synonym">LOC115357268</name>
</gene>